<sequence>MEMKSVTRSLRLLEAVAQHQPVTVGELAKLYGIPKSTVQRTLVTLHEAGWLRASRGDTTRWEIGARVLAVRPAALQGASLFAAAREPMVRLRQALNETIHLSVPDGLDCMVVVDRVDCDRTVRTFHEIGDTSPLHATATGRAILAHLTAAEVEEFIAHGLESYGEATITDPAELRAELERVRRDGYALNRNQYRPDVAAIAAPILDADDTPLATLAVSMPDSRFEPDRLPELGRLIADTATEISTRRLGGMTGT</sequence>
<dbReference type="Pfam" id="PF01614">
    <property type="entry name" value="IclR_C"/>
    <property type="match status" value="1"/>
</dbReference>
<evidence type="ECO:0000256" key="1">
    <source>
        <dbReference type="ARBA" id="ARBA00023015"/>
    </source>
</evidence>
<keyword evidence="3" id="KW-0804">Transcription</keyword>
<evidence type="ECO:0000313" key="7">
    <source>
        <dbReference type="EMBL" id="GAA4622187.1"/>
    </source>
</evidence>
<keyword evidence="1" id="KW-0805">Transcription regulation</keyword>
<keyword evidence="2" id="KW-0238">DNA-binding</keyword>
<dbReference type="SMART" id="SM00346">
    <property type="entry name" value="HTH_ICLR"/>
    <property type="match status" value="1"/>
</dbReference>
<dbReference type="InterPro" id="IPR014757">
    <property type="entry name" value="Tscrpt_reg_IclR_C"/>
</dbReference>
<name>A0ABP8U4J6_9ACTN</name>
<dbReference type="PANTHER" id="PTHR30136:SF24">
    <property type="entry name" value="HTH-TYPE TRANSCRIPTIONAL REPRESSOR ALLR"/>
    <property type="match status" value="1"/>
</dbReference>
<gene>
    <name evidence="7" type="ORF">GCM10023196_013350</name>
</gene>
<dbReference type="PROSITE" id="PS51077">
    <property type="entry name" value="HTH_ICLR"/>
    <property type="match status" value="1"/>
</dbReference>
<dbReference type="InterPro" id="IPR005471">
    <property type="entry name" value="Tscrpt_reg_IclR_N"/>
</dbReference>
<comment type="caution">
    <text evidence="7">The sequence shown here is derived from an EMBL/GenBank/DDBJ whole genome shotgun (WGS) entry which is preliminary data.</text>
</comment>
<evidence type="ECO:0000259" key="6">
    <source>
        <dbReference type="PROSITE" id="PS51078"/>
    </source>
</evidence>
<dbReference type="InterPro" id="IPR036388">
    <property type="entry name" value="WH-like_DNA-bd_sf"/>
</dbReference>
<dbReference type="PROSITE" id="PS51078">
    <property type="entry name" value="ICLR_ED"/>
    <property type="match status" value="1"/>
</dbReference>
<protein>
    <submittedName>
        <fullName evidence="7">IclR family transcriptional regulator</fullName>
    </submittedName>
</protein>
<reference evidence="8" key="1">
    <citation type="journal article" date="2019" name="Int. J. Syst. Evol. Microbiol.">
        <title>The Global Catalogue of Microorganisms (GCM) 10K type strain sequencing project: providing services to taxonomists for standard genome sequencing and annotation.</title>
        <authorList>
            <consortium name="The Broad Institute Genomics Platform"/>
            <consortium name="The Broad Institute Genome Sequencing Center for Infectious Disease"/>
            <person name="Wu L."/>
            <person name="Ma J."/>
        </authorList>
    </citation>
    <scope>NUCLEOTIDE SEQUENCE [LARGE SCALE GENOMIC DNA]</scope>
    <source>
        <strain evidence="8">JCM 17939</strain>
    </source>
</reference>
<dbReference type="InterPro" id="IPR050707">
    <property type="entry name" value="HTH_MetabolicPath_Reg"/>
</dbReference>
<dbReference type="InterPro" id="IPR029016">
    <property type="entry name" value="GAF-like_dom_sf"/>
</dbReference>
<feature type="domain" description="HTH deoR-type" evidence="4">
    <location>
        <begin position="5"/>
        <end position="60"/>
    </location>
</feature>
<dbReference type="SUPFAM" id="SSF55781">
    <property type="entry name" value="GAF domain-like"/>
    <property type="match status" value="1"/>
</dbReference>
<dbReference type="Gene3D" id="3.30.450.40">
    <property type="match status" value="1"/>
</dbReference>
<dbReference type="PROSITE" id="PS51000">
    <property type="entry name" value="HTH_DEOR_2"/>
    <property type="match status" value="1"/>
</dbReference>
<organism evidence="7 8">
    <name type="scientific">Actinoallomurus vinaceus</name>
    <dbReference type="NCBI Taxonomy" id="1080074"/>
    <lineage>
        <taxon>Bacteria</taxon>
        <taxon>Bacillati</taxon>
        <taxon>Actinomycetota</taxon>
        <taxon>Actinomycetes</taxon>
        <taxon>Streptosporangiales</taxon>
        <taxon>Thermomonosporaceae</taxon>
        <taxon>Actinoallomurus</taxon>
    </lineage>
</organism>
<accession>A0ABP8U4J6</accession>
<dbReference type="InterPro" id="IPR001034">
    <property type="entry name" value="DeoR_HTH"/>
</dbReference>
<feature type="domain" description="IclR-ED" evidence="6">
    <location>
        <begin position="66"/>
        <end position="249"/>
    </location>
</feature>
<dbReference type="SUPFAM" id="SSF46785">
    <property type="entry name" value="Winged helix' DNA-binding domain"/>
    <property type="match status" value="1"/>
</dbReference>
<dbReference type="Gene3D" id="1.10.10.10">
    <property type="entry name" value="Winged helix-like DNA-binding domain superfamily/Winged helix DNA-binding domain"/>
    <property type="match status" value="1"/>
</dbReference>
<evidence type="ECO:0000256" key="3">
    <source>
        <dbReference type="ARBA" id="ARBA00023163"/>
    </source>
</evidence>
<dbReference type="EMBL" id="BAABHK010000002">
    <property type="protein sequence ID" value="GAA4622187.1"/>
    <property type="molecule type" value="Genomic_DNA"/>
</dbReference>
<evidence type="ECO:0000256" key="2">
    <source>
        <dbReference type="ARBA" id="ARBA00023125"/>
    </source>
</evidence>
<dbReference type="Proteomes" id="UP001501442">
    <property type="component" value="Unassembled WGS sequence"/>
</dbReference>
<evidence type="ECO:0000259" key="5">
    <source>
        <dbReference type="PROSITE" id="PS51077"/>
    </source>
</evidence>
<evidence type="ECO:0000313" key="8">
    <source>
        <dbReference type="Proteomes" id="UP001501442"/>
    </source>
</evidence>
<dbReference type="Pfam" id="PF09339">
    <property type="entry name" value="HTH_IclR"/>
    <property type="match status" value="1"/>
</dbReference>
<feature type="domain" description="HTH iclR-type" evidence="5">
    <location>
        <begin position="3"/>
        <end position="65"/>
    </location>
</feature>
<proteinExistence type="predicted"/>
<keyword evidence="8" id="KW-1185">Reference proteome</keyword>
<dbReference type="PANTHER" id="PTHR30136">
    <property type="entry name" value="HELIX-TURN-HELIX TRANSCRIPTIONAL REGULATOR, ICLR FAMILY"/>
    <property type="match status" value="1"/>
</dbReference>
<evidence type="ECO:0000259" key="4">
    <source>
        <dbReference type="PROSITE" id="PS51000"/>
    </source>
</evidence>
<dbReference type="InterPro" id="IPR036390">
    <property type="entry name" value="WH_DNA-bd_sf"/>
</dbReference>